<sequence length="199" mass="22047">MNKSDESADTLTGQVYFCGATLPRSVRQTAGILWDGARERHESFRRTPRPAPRRTRPSKSLTTGPTYEERNASDARQAGRVARAGGAQTRARRATAGEHWQRPRPPPPSAAPPKRLITQSNCFNMGFESLPSAIAGQPPTAAPARRGFCLRQHSLCVRNSPGESNKSPRSMTAKRESLHNTDVHVNSQRILEKKKMRLI</sequence>
<evidence type="ECO:0000313" key="2">
    <source>
        <dbReference type="EMBL" id="GBP41263.1"/>
    </source>
</evidence>
<keyword evidence="3" id="KW-1185">Reference proteome</keyword>
<comment type="caution">
    <text evidence="2">The sequence shown here is derived from an EMBL/GenBank/DDBJ whole genome shotgun (WGS) entry which is preliminary data.</text>
</comment>
<dbReference type="Proteomes" id="UP000299102">
    <property type="component" value="Unassembled WGS sequence"/>
</dbReference>
<name>A0A4C1VRE8_EUMVA</name>
<feature type="compositionally biased region" description="Basic residues" evidence="1">
    <location>
        <begin position="46"/>
        <end position="57"/>
    </location>
</feature>
<feature type="compositionally biased region" description="Low complexity" evidence="1">
    <location>
        <begin position="75"/>
        <end position="89"/>
    </location>
</feature>
<feature type="compositionally biased region" description="Basic and acidic residues" evidence="1">
    <location>
        <begin position="36"/>
        <end position="45"/>
    </location>
</feature>
<evidence type="ECO:0000313" key="3">
    <source>
        <dbReference type="Proteomes" id="UP000299102"/>
    </source>
</evidence>
<feature type="region of interest" description="Disordered" evidence="1">
    <location>
        <begin position="33"/>
        <end position="116"/>
    </location>
</feature>
<organism evidence="2 3">
    <name type="scientific">Eumeta variegata</name>
    <name type="common">Bagworm moth</name>
    <name type="synonym">Eumeta japonica</name>
    <dbReference type="NCBI Taxonomy" id="151549"/>
    <lineage>
        <taxon>Eukaryota</taxon>
        <taxon>Metazoa</taxon>
        <taxon>Ecdysozoa</taxon>
        <taxon>Arthropoda</taxon>
        <taxon>Hexapoda</taxon>
        <taxon>Insecta</taxon>
        <taxon>Pterygota</taxon>
        <taxon>Neoptera</taxon>
        <taxon>Endopterygota</taxon>
        <taxon>Lepidoptera</taxon>
        <taxon>Glossata</taxon>
        <taxon>Ditrysia</taxon>
        <taxon>Tineoidea</taxon>
        <taxon>Psychidae</taxon>
        <taxon>Oiketicinae</taxon>
        <taxon>Eumeta</taxon>
    </lineage>
</organism>
<gene>
    <name evidence="2" type="ORF">EVAR_32989_1</name>
</gene>
<reference evidence="2 3" key="1">
    <citation type="journal article" date="2019" name="Commun. Biol.">
        <title>The bagworm genome reveals a unique fibroin gene that provides high tensile strength.</title>
        <authorList>
            <person name="Kono N."/>
            <person name="Nakamura H."/>
            <person name="Ohtoshi R."/>
            <person name="Tomita M."/>
            <person name="Numata K."/>
            <person name="Arakawa K."/>
        </authorList>
    </citation>
    <scope>NUCLEOTIDE SEQUENCE [LARGE SCALE GENOMIC DNA]</scope>
</reference>
<evidence type="ECO:0000256" key="1">
    <source>
        <dbReference type="SAM" id="MobiDB-lite"/>
    </source>
</evidence>
<proteinExistence type="predicted"/>
<dbReference type="AlphaFoldDB" id="A0A4C1VRE8"/>
<accession>A0A4C1VRE8</accession>
<protein>
    <submittedName>
        <fullName evidence="2">Uncharacterized protein</fullName>
    </submittedName>
</protein>
<dbReference type="EMBL" id="BGZK01000396">
    <property type="protein sequence ID" value="GBP41263.1"/>
    <property type="molecule type" value="Genomic_DNA"/>
</dbReference>